<dbReference type="AlphaFoldDB" id="A0A7W9A0T6"/>
<sequence length="235" mass="25578">MWFWTSLALLLPLDPSMEGASPLIDRPAVITNPQWAEKPIAPLMSLADTYGIESGRYVVECENPASRAVIGCEATLVGEQSISSGDPHIETRVGYATGGLWLTPAQFDGLAIWSLVSFEVRFATVDGQRTVQVSDIVCVRCLTQEYGEEASPEVVRKNQADFPLEAARIGERSGYAVLRCRANGTAPVTECSVWLERPFGLGFGREALKAAQENRLEPLMGASGLVRFVVPFEAE</sequence>
<keyword evidence="2" id="KW-1185">Reference proteome</keyword>
<proteinExistence type="predicted"/>
<comment type="caution">
    <text evidence="1">The sequence shown here is derived from an EMBL/GenBank/DDBJ whole genome shotgun (WGS) entry which is preliminary data.</text>
</comment>
<dbReference type="RefSeq" id="WP_123286356.1">
    <property type="nucleotide sequence ID" value="NZ_JACIJB010000001.1"/>
</dbReference>
<organism evidence="1 2">
    <name type="scientific">Brevundimonas halotolerans</name>
    <dbReference type="NCBI Taxonomy" id="69670"/>
    <lineage>
        <taxon>Bacteria</taxon>
        <taxon>Pseudomonadati</taxon>
        <taxon>Pseudomonadota</taxon>
        <taxon>Alphaproteobacteria</taxon>
        <taxon>Caulobacterales</taxon>
        <taxon>Caulobacteraceae</taxon>
        <taxon>Brevundimonas</taxon>
    </lineage>
</organism>
<gene>
    <name evidence="1" type="ORF">FHS65_000055</name>
</gene>
<evidence type="ECO:0000313" key="2">
    <source>
        <dbReference type="Proteomes" id="UP000548978"/>
    </source>
</evidence>
<dbReference type="EMBL" id="JACIJB010000001">
    <property type="protein sequence ID" value="MBB5659337.1"/>
    <property type="molecule type" value="Genomic_DNA"/>
</dbReference>
<evidence type="ECO:0008006" key="3">
    <source>
        <dbReference type="Google" id="ProtNLM"/>
    </source>
</evidence>
<dbReference type="Proteomes" id="UP000548978">
    <property type="component" value="Unassembled WGS sequence"/>
</dbReference>
<reference evidence="1 2" key="1">
    <citation type="submission" date="2020-08" db="EMBL/GenBank/DDBJ databases">
        <title>Genomic Encyclopedia of Type Strains, Phase IV (KMG-IV): sequencing the most valuable type-strain genomes for metagenomic binning, comparative biology and taxonomic classification.</title>
        <authorList>
            <person name="Goeker M."/>
        </authorList>
    </citation>
    <scope>NUCLEOTIDE SEQUENCE [LARGE SCALE GENOMIC DNA]</scope>
    <source>
        <strain evidence="1 2">DSM 24448</strain>
    </source>
</reference>
<accession>A0A7W9A0T6</accession>
<protein>
    <recommendedName>
        <fullName evidence="3">TonB C-terminal domain-containing protein</fullName>
    </recommendedName>
</protein>
<evidence type="ECO:0000313" key="1">
    <source>
        <dbReference type="EMBL" id="MBB5659337.1"/>
    </source>
</evidence>
<name>A0A7W9A0T6_9CAUL</name>